<evidence type="ECO:0000313" key="2">
    <source>
        <dbReference type="Proteomes" id="UP000224839"/>
    </source>
</evidence>
<sequence>MTYLELLEQLQCCSKETLQQSVTLYSLANDEFVPAYMTDYTTEDTSAHPNHLVITY</sequence>
<gene>
    <name evidence="1" type="ORF">P29A0810_055</name>
</gene>
<dbReference type="Proteomes" id="UP000224839">
    <property type="component" value="Segment"/>
</dbReference>
<protein>
    <submittedName>
        <fullName evidence="1">Uncharacterized protein</fullName>
    </submittedName>
</protein>
<name>A0A1D8KN11_9CAUD</name>
<organism evidence="1 2">
    <name type="scientific">Synechococcus phage S-CAM8</name>
    <dbReference type="NCBI Taxonomy" id="754038"/>
    <lineage>
        <taxon>Viruses</taxon>
        <taxon>Duplodnaviria</taxon>
        <taxon>Heunggongvirae</taxon>
        <taxon>Uroviricota</taxon>
        <taxon>Caudoviricetes</taxon>
        <taxon>Pantevenvirales</taxon>
        <taxon>Kyanoviridae</taxon>
        <taxon>Neritesvirus</taxon>
        <taxon>Neritesvirus scam8</taxon>
    </lineage>
</organism>
<proteinExistence type="predicted"/>
<reference evidence="1 2" key="1">
    <citation type="journal article" date="2016" name="Virology">
        <title>The genomic content and context of auxiliary metabolic genes in marine cyanomyoviruses.</title>
        <authorList>
            <person name="Crummett L.T."/>
            <person name="Puxty R.J."/>
            <person name="Weihe C."/>
            <person name="Marston M.F."/>
            <person name="Martiny J.B."/>
        </authorList>
    </citation>
    <scope>NUCLEOTIDE SEQUENCE [LARGE SCALE GENOMIC DNA]</scope>
    <source>
        <strain evidence="1">0810PA29</strain>
    </source>
</reference>
<accession>A0A1D8KN11</accession>
<evidence type="ECO:0000313" key="1">
    <source>
        <dbReference type="EMBL" id="AOV59991.1"/>
    </source>
</evidence>
<dbReference type="EMBL" id="KU686203">
    <property type="protein sequence ID" value="AOV59991.1"/>
    <property type="molecule type" value="Genomic_DNA"/>
</dbReference>